<gene>
    <name evidence="1" type="primary">NCL1_44662</name>
    <name evidence="1" type="ORF">TNCV_4001551</name>
</gene>
<keyword evidence="2" id="KW-1185">Reference proteome</keyword>
<protein>
    <submittedName>
        <fullName evidence="1">Uncharacterized protein</fullName>
    </submittedName>
</protein>
<name>A0A8X6UZ51_TRICX</name>
<organism evidence="1 2">
    <name type="scientific">Trichonephila clavipes</name>
    <name type="common">Golden silk orbweaver</name>
    <name type="synonym">Nephila clavipes</name>
    <dbReference type="NCBI Taxonomy" id="2585209"/>
    <lineage>
        <taxon>Eukaryota</taxon>
        <taxon>Metazoa</taxon>
        <taxon>Ecdysozoa</taxon>
        <taxon>Arthropoda</taxon>
        <taxon>Chelicerata</taxon>
        <taxon>Arachnida</taxon>
        <taxon>Araneae</taxon>
        <taxon>Araneomorphae</taxon>
        <taxon>Entelegynae</taxon>
        <taxon>Araneoidea</taxon>
        <taxon>Nephilidae</taxon>
        <taxon>Trichonephila</taxon>
    </lineage>
</organism>
<reference evidence="1" key="1">
    <citation type="submission" date="2020-08" db="EMBL/GenBank/DDBJ databases">
        <title>Multicomponent nature underlies the extraordinary mechanical properties of spider dragline silk.</title>
        <authorList>
            <person name="Kono N."/>
            <person name="Nakamura H."/>
            <person name="Mori M."/>
            <person name="Yoshida Y."/>
            <person name="Ohtoshi R."/>
            <person name="Malay A.D."/>
            <person name="Moran D.A.P."/>
            <person name="Tomita M."/>
            <person name="Numata K."/>
            <person name="Arakawa K."/>
        </authorList>
    </citation>
    <scope>NUCLEOTIDE SEQUENCE</scope>
</reference>
<dbReference type="Proteomes" id="UP000887159">
    <property type="component" value="Unassembled WGS sequence"/>
</dbReference>
<dbReference type="EMBL" id="BMAU01021202">
    <property type="protein sequence ID" value="GFX98386.1"/>
    <property type="molecule type" value="Genomic_DNA"/>
</dbReference>
<sequence length="85" mass="9533">MNLTWRNPPAHHWYAAKSPGLSIQCRSSRAHQAVLARFRSGRLRSMTFVQGVKSFFTSPCSLLASPAHFMDCWAFPCDSCTKSKA</sequence>
<accession>A0A8X6UZ51</accession>
<dbReference type="AlphaFoldDB" id="A0A8X6UZ51"/>
<evidence type="ECO:0000313" key="1">
    <source>
        <dbReference type="EMBL" id="GFX98386.1"/>
    </source>
</evidence>
<proteinExistence type="predicted"/>
<evidence type="ECO:0000313" key="2">
    <source>
        <dbReference type="Proteomes" id="UP000887159"/>
    </source>
</evidence>
<comment type="caution">
    <text evidence="1">The sequence shown here is derived from an EMBL/GenBank/DDBJ whole genome shotgun (WGS) entry which is preliminary data.</text>
</comment>